<keyword evidence="2" id="KW-1185">Reference proteome</keyword>
<dbReference type="EMBL" id="HG002017">
    <property type="protein sequence ID" value="CDF39277.1"/>
    <property type="molecule type" value="Genomic_DNA"/>
</dbReference>
<protein>
    <submittedName>
        <fullName evidence="1">Uncharacterized protein</fullName>
    </submittedName>
</protein>
<dbReference type="Gramene" id="CDF39277">
    <property type="protein sequence ID" value="CDF39277"/>
    <property type="gene ID" value="CHC_T00000222001"/>
</dbReference>
<evidence type="ECO:0000313" key="2">
    <source>
        <dbReference type="Proteomes" id="UP000012073"/>
    </source>
</evidence>
<dbReference type="AlphaFoldDB" id="R7QL75"/>
<proteinExistence type="predicted"/>
<accession>R7QL75</accession>
<organism evidence="1 2">
    <name type="scientific">Chondrus crispus</name>
    <name type="common">Carrageen Irish moss</name>
    <name type="synonym">Polymorpha crispa</name>
    <dbReference type="NCBI Taxonomy" id="2769"/>
    <lineage>
        <taxon>Eukaryota</taxon>
        <taxon>Rhodophyta</taxon>
        <taxon>Florideophyceae</taxon>
        <taxon>Rhodymeniophycidae</taxon>
        <taxon>Gigartinales</taxon>
        <taxon>Gigartinaceae</taxon>
        <taxon>Chondrus</taxon>
    </lineage>
</organism>
<dbReference type="KEGG" id="ccp:CHC_T00000222001"/>
<sequence>MSAVIRNDSSLHLLRRSRGVSILFCNGVRDRQNRRSSHFRYSFTCCSFGMTMAFLSHEEMLNCVLLSAFWYCSDDRSSYSWKGASSPSSIARP</sequence>
<name>R7QL75_CHOCR</name>
<dbReference type="RefSeq" id="XP_005719188.1">
    <property type="nucleotide sequence ID" value="XM_005719131.1"/>
</dbReference>
<dbReference type="Proteomes" id="UP000012073">
    <property type="component" value="Unassembled WGS sequence"/>
</dbReference>
<evidence type="ECO:0000313" key="1">
    <source>
        <dbReference type="EMBL" id="CDF39277.1"/>
    </source>
</evidence>
<gene>
    <name evidence="1" type="ORF">CHC_T00000222001</name>
</gene>
<reference evidence="2" key="1">
    <citation type="journal article" date="2013" name="Proc. Natl. Acad. Sci. U.S.A.">
        <title>Genome structure and metabolic features in the red seaweed Chondrus crispus shed light on evolution of the Archaeplastida.</title>
        <authorList>
            <person name="Collen J."/>
            <person name="Porcel B."/>
            <person name="Carre W."/>
            <person name="Ball S.G."/>
            <person name="Chaparro C."/>
            <person name="Tonon T."/>
            <person name="Barbeyron T."/>
            <person name="Michel G."/>
            <person name="Noel B."/>
            <person name="Valentin K."/>
            <person name="Elias M."/>
            <person name="Artiguenave F."/>
            <person name="Arun A."/>
            <person name="Aury J.M."/>
            <person name="Barbosa-Neto J.F."/>
            <person name="Bothwell J.H."/>
            <person name="Bouget F.Y."/>
            <person name="Brillet L."/>
            <person name="Cabello-Hurtado F."/>
            <person name="Capella-Gutierrez S."/>
            <person name="Charrier B."/>
            <person name="Cladiere L."/>
            <person name="Cock J.M."/>
            <person name="Coelho S.M."/>
            <person name="Colleoni C."/>
            <person name="Czjzek M."/>
            <person name="Da Silva C."/>
            <person name="Delage L."/>
            <person name="Denoeud F."/>
            <person name="Deschamps P."/>
            <person name="Dittami S.M."/>
            <person name="Gabaldon T."/>
            <person name="Gachon C.M."/>
            <person name="Groisillier A."/>
            <person name="Herve C."/>
            <person name="Jabbari K."/>
            <person name="Katinka M."/>
            <person name="Kloareg B."/>
            <person name="Kowalczyk N."/>
            <person name="Labadie K."/>
            <person name="Leblanc C."/>
            <person name="Lopez P.J."/>
            <person name="McLachlan D.H."/>
            <person name="Meslet-Cladiere L."/>
            <person name="Moustafa A."/>
            <person name="Nehr Z."/>
            <person name="Nyvall Collen P."/>
            <person name="Panaud O."/>
            <person name="Partensky F."/>
            <person name="Poulain J."/>
            <person name="Rensing S.A."/>
            <person name="Rousvoal S."/>
            <person name="Samson G."/>
            <person name="Symeonidi A."/>
            <person name="Weissenbach J."/>
            <person name="Zambounis A."/>
            <person name="Wincker P."/>
            <person name="Boyen C."/>
        </authorList>
    </citation>
    <scope>NUCLEOTIDE SEQUENCE [LARGE SCALE GENOMIC DNA]</scope>
    <source>
        <strain evidence="2">cv. Stackhouse</strain>
    </source>
</reference>
<dbReference type="GeneID" id="17326914"/>